<feature type="domain" description="BRCT" evidence="10">
    <location>
        <begin position="824"/>
        <end position="896"/>
    </location>
</feature>
<dbReference type="Pfam" id="PF00533">
    <property type="entry name" value="BRCT"/>
    <property type="match status" value="1"/>
</dbReference>
<proteinExistence type="predicted"/>
<dbReference type="SUPFAM" id="SSF52113">
    <property type="entry name" value="BRCT domain"/>
    <property type="match status" value="1"/>
</dbReference>
<dbReference type="Proteomes" id="UP000000311">
    <property type="component" value="Unassembled WGS sequence"/>
</dbReference>
<evidence type="ECO:0000256" key="7">
    <source>
        <dbReference type="ARBA" id="ARBA00023204"/>
    </source>
</evidence>
<dbReference type="GO" id="GO:0000724">
    <property type="term" value="P:double-strand break repair via homologous recombination"/>
    <property type="evidence" value="ECO:0007669"/>
    <property type="project" value="TreeGrafter"/>
</dbReference>
<comment type="subcellular location">
    <subcellularLocation>
        <location evidence="1">Nucleus</location>
    </subcellularLocation>
</comment>
<evidence type="ECO:0000256" key="9">
    <source>
        <dbReference type="SAM" id="MobiDB-lite"/>
    </source>
</evidence>
<evidence type="ECO:0000256" key="2">
    <source>
        <dbReference type="ARBA" id="ARBA00022723"/>
    </source>
</evidence>
<keyword evidence="4" id="KW-0227">DNA damage</keyword>
<dbReference type="InterPro" id="IPR031099">
    <property type="entry name" value="BRCA1-associated"/>
</dbReference>
<dbReference type="PANTHER" id="PTHR13763:SF0">
    <property type="entry name" value="BREAST CANCER TYPE 1 SUSCEPTIBILITY PROTEIN"/>
    <property type="match status" value="1"/>
</dbReference>
<feature type="region of interest" description="Disordered" evidence="9">
    <location>
        <begin position="86"/>
        <end position="107"/>
    </location>
</feature>
<feature type="compositionally biased region" description="Basic and acidic residues" evidence="9">
    <location>
        <begin position="185"/>
        <end position="197"/>
    </location>
</feature>
<dbReference type="InterPro" id="IPR036420">
    <property type="entry name" value="BRCT_dom_sf"/>
</dbReference>
<dbReference type="OrthoDB" id="6105938at2759"/>
<dbReference type="GO" id="GO:0045944">
    <property type="term" value="P:positive regulation of transcription by RNA polymerase II"/>
    <property type="evidence" value="ECO:0007669"/>
    <property type="project" value="TreeGrafter"/>
</dbReference>
<keyword evidence="8" id="KW-0539">Nucleus</keyword>
<feature type="compositionally biased region" description="Polar residues" evidence="9">
    <location>
        <begin position="262"/>
        <end position="271"/>
    </location>
</feature>
<evidence type="ECO:0000313" key="12">
    <source>
        <dbReference type="Proteomes" id="UP000000311"/>
    </source>
</evidence>
<dbReference type="InParanoid" id="E2AYR4"/>
<name>E2AYR4_CAMFO</name>
<feature type="compositionally biased region" description="Basic and acidic residues" evidence="9">
    <location>
        <begin position="688"/>
        <end position="708"/>
    </location>
</feature>
<dbReference type="PANTHER" id="PTHR13763">
    <property type="entry name" value="BREAST CANCER TYPE 1 SUSCEPTIBILITY PROTEIN BRCA1"/>
    <property type="match status" value="1"/>
</dbReference>
<feature type="compositionally biased region" description="Polar residues" evidence="9">
    <location>
        <begin position="760"/>
        <end position="779"/>
    </location>
</feature>
<dbReference type="STRING" id="104421.E2AYR4"/>
<evidence type="ECO:0000256" key="4">
    <source>
        <dbReference type="ARBA" id="ARBA00022763"/>
    </source>
</evidence>
<feature type="compositionally biased region" description="Basic and acidic residues" evidence="9">
    <location>
        <begin position="318"/>
        <end position="336"/>
    </location>
</feature>
<evidence type="ECO:0000256" key="6">
    <source>
        <dbReference type="ARBA" id="ARBA00022833"/>
    </source>
</evidence>
<feature type="compositionally biased region" description="Polar residues" evidence="9">
    <location>
        <begin position="788"/>
        <end position="797"/>
    </location>
</feature>
<evidence type="ECO:0000256" key="5">
    <source>
        <dbReference type="ARBA" id="ARBA00022771"/>
    </source>
</evidence>
<feature type="compositionally biased region" description="Polar residues" evidence="9">
    <location>
        <begin position="677"/>
        <end position="686"/>
    </location>
</feature>
<dbReference type="AlphaFoldDB" id="E2AYR4"/>
<organism evidence="12">
    <name type="scientific">Camponotus floridanus</name>
    <name type="common">Florida carpenter ant</name>
    <dbReference type="NCBI Taxonomy" id="104421"/>
    <lineage>
        <taxon>Eukaryota</taxon>
        <taxon>Metazoa</taxon>
        <taxon>Ecdysozoa</taxon>
        <taxon>Arthropoda</taxon>
        <taxon>Hexapoda</taxon>
        <taxon>Insecta</taxon>
        <taxon>Pterygota</taxon>
        <taxon>Neoptera</taxon>
        <taxon>Endopterygota</taxon>
        <taxon>Hymenoptera</taxon>
        <taxon>Apocrita</taxon>
        <taxon>Aculeata</taxon>
        <taxon>Formicoidea</taxon>
        <taxon>Formicidae</taxon>
        <taxon>Formicinae</taxon>
        <taxon>Camponotus</taxon>
    </lineage>
</organism>
<protein>
    <submittedName>
        <fullName evidence="11">Breast cancer type 1 susceptibility protein-like protein</fullName>
    </submittedName>
</protein>
<evidence type="ECO:0000256" key="3">
    <source>
        <dbReference type="ARBA" id="ARBA00022737"/>
    </source>
</evidence>
<keyword evidence="3" id="KW-0677">Repeat</keyword>
<dbReference type="OMA" id="KWIVSYK"/>
<dbReference type="Gene3D" id="3.40.50.10190">
    <property type="entry name" value="BRCT domain"/>
    <property type="match status" value="2"/>
</dbReference>
<feature type="region of interest" description="Disordered" evidence="9">
    <location>
        <begin position="169"/>
        <end position="207"/>
    </location>
</feature>
<dbReference type="GO" id="GO:0008270">
    <property type="term" value="F:zinc ion binding"/>
    <property type="evidence" value="ECO:0007669"/>
    <property type="project" value="UniProtKB-KW"/>
</dbReference>
<keyword evidence="2" id="KW-0479">Metal-binding</keyword>
<dbReference type="InterPro" id="IPR001357">
    <property type="entry name" value="BRCT_dom"/>
</dbReference>
<feature type="region of interest" description="Disordered" evidence="9">
    <location>
        <begin position="677"/>
        <end position="797"/>
    </location>
</feature>
<evidence type="ECO:0000256" key="8">
    <source>
        <dbReference type="ARBA" id="ARBA00023242"/>
    </source>
</evidence>
<evidence type="ECO:0000256" key="1">
    <source>
        <dbReference type="ARBA" id="ARBA00004123"/>
    </source>
</evidence>
<dbReference type="GO" id="GO:0004842">
    <property type="term" value="F:ubiquitin-protein transferase activity"/>
    <property type="evidence" value="ECO:0007669"/>
    <property type="project" value="TreeGrafter"/>
</dbReference>
<dbReference type="SMART" id="SM00292">
    <property type="entry name" value="BRCT"/>
    <property type="match status" value="1"/>
</dbReference>
<feature type="region of interest" description="Disordered" evidence="9">
    <location>
        <begin position="312"/>
        <end position="341"/>
    </location>
</feature>
<accession>E2AYR4</accession>
<keyword evidence="12" id="KW-1185">Reference proteome</keyword>
<dbReference type="PROSITE" id="PS50172">
    <property type="entry name" value="BRCT"/>
    <property type="match status" value="1"/>
</dbReference>
<keyword evidence="7" id="KW-0234">DNA repair</keyword>
<dbReference type="GO" id="GO:0070531">
    <property type="term" value="C:BRCA1-A complex"/>
    <property type="evidence" value="ECO:0007669"/>
    <property type="project" value="TreeGrafter"/>
</dbReference>
<evidence type="ECO:0000313" key="11">
    <source>
        <dbReference type="EMBL" id="EFN61427.1"/>
    </source>
</evidence>
<dbReference type="GO" id="GO:0031436">
    <property type="term" value="C:BRCA1-BARD1 complex"/>
    <property type="evidence" value="ECO:0007669"/>
    <property type="project" value="TreeGrafter"/>
</dbReference>
<reference evidence="11 12" key="1">
    <citation type="journal article" date="2010" name="Science">
        <title>Genomic comparison of the ants Camponotus floridanus and Harpegnathos saltator.</title>
        <authorList>
            <person name="Bonasio R."/>
            <person name="Zhang G."/>
            <person name="Ye C."/>
            <person name="Mutti N.S."/>
            <person name="Fang X."/>
            <person name="Qin N."/>
            <person name="Donahue G."/>
            <person name="Yang P."/>
            <person name="Li Q."/>
            <person name="Li C."/>
            <person name="Zhang P."/>
            <person name="Huang Z."/>
            <person name="Berger S.L."/>
            <person name="Reinberg D."/>
            <person name="Wang J."/>
            <person name="Liebig J."/>
        </authorList>
    </citation>
    <scope>NUCLEOTIDE SEQUENCE [LARGE SCALE GENOMIC DNA]</scope>
    <source>
        <strain evidence="12">C129</strain>
    </source>
</reference>
<keyword evidence="6" id="KW-0862">Zinc</keyword>
<gene>
    <name evidence="11" type="ORF">EAG_10803</name>
</gene>
<evidence type="ECO:0000259" key="10">
    <source>
        <dbReference type="PROSITE" id="PS50172"/>
    </source>
</evidence>
<dbReference type="EMBL" id="GL443983">
    <property type="protein sequence ID" value="EFN61427.1"/>
    <property type="molecule type" value="Genomic_DNA"/>
</dbReference>
<keyword evidence="5" id="KW-0863">Zinc-finger</keyword>
<dbReference type="FunFam" id="3.40.50.10190:FF:000006">
    <property type="entry name" value="Breast cancer type 1 susceptibility protein homolog"/>
    <property type="match status" value="1"/>
</dbReference>
<sequence length="979" mass="111122">MIRRRNVKYFYLGTTKRESAQVCNIASVCNMQQSISKFDMLQHNIMNMSCNLARSPNRSNDSQDTMDITVMENISSVTQTISRELSAASPHPREISATSMPKKDIDHQKKTTMIEDIAKKSAQSPHKIPHVSNSAIKKISRVAGTSNSIKLLSPDKDSQLKFLAIDSPMSEHGESGRANSTRQQTELKKPVHAKENNFPKAKNSHFAASTSKAQELFIIDFDRKKRTRYISDKELFDDNTNDSDSASDSGRRRIKRDRYNRSSKNAGSSLDASKKHRSNSADQDVIEVISLPSKEQDTCTRKFRRILQISSSDTESESTEHIARNCKRPRADDQSDQRNASIMDVPKKKCLSIRNPSEEKLTSHRPVNRQKGLTMRESDMFESNSIFNSENLDYILQQSMYEGHNGSKKSEKIAEDFNDDIINRVLQINRSQNNSKACRSLDSAPRNIETSQREKNSGECCKSLLQDNFDEIIANVELPQSHEDMIPCTDQPMRSNLKSGLLAEQRTSNCLVMTDEPCGTTQETPILSGSSTHDIFEYFPKNLRKRKTIVTSENLEKEIVKSPDQKRHDYTVDRREKKNVTASANTIDIDPCRRIILKHNLSYGREEFSEEFSSLAQHNASTDRPHIDNGTMQKPVVGTETTDDFFDSLMDVTQHQVQLQKFEKELFDIPVKDQNQRTTKITLQEDSSQEKQHTPEKRKKDTQDEKAAIEVLSADEDDVVEKTPERKMKNNGNNMKLHESRKNLSYLSPISKPHFEPPSSVEQTPSTSKIRSVSKNDASMSVKPLYHSTPQNSTNKLKNVCQQPNRRKLCFMCSGLTATRLAIVKEFATTYNINFVNQFESDITHVIVNTIGEKNAAKSTLKFLQGIAHRKWIVSYKWIEDCIEQGKLLDETPYEAMTLSDGITDDGPQRSRLRKKDLFEGFTFWCVGPYLNVSPNQYESLLLATGAIVVDSLETLAKKEGMKGIVIQDGVHDDKEIGK</sequence>
<feature type="region of interest" description="Disordered" evidence="9">
    <location>
        <begin position="235"/>
        <end position="281"/>
    </location>
</feature>